<evidence type="ECO:0000259" key="3">
    <source>
        <dbReference type="Pfam" id="PF07587"/>
    </source>
</evidence>
<keyword evidence="1" id="KW-0732">Signal</keyword>
<reference evidence="4 5" key="1">
    <citation type="submission" date="2020-07" db="EMBL/GenBank/DDBJ databases">
        <title>Thermogemmata thermophila gen. nov., sp. nov., a novel moderate thermophilic planctomycete from a Kamchatka hot spring.</title>
        <authorList>
            <person name="Elcheninov A.G."/>
            <person name="Podosokorskaya O.A."/>
            <person name="Kovaleva O.L."/>
            <person name="Novikov A."/>
            <person name="Bonch-Osmolovskaya E.A."/>
            <person name="Toshchakov S.V."/>
            <person name="Kublanov I.V."/>
        </authorList>
    </citation>
    <scope>NUCLEOTIDE SEQUENCE [LARGE SCALE GENOMIC DNA]</scope>
    <source>
        <strain evidence="4 5">2918</strain>
    </source>
</reference>
<sequence>MPAALALVGLAAAALAQSSYQDPPLTPQDRTHWAFLPPKKSSPPLVTNKAYSPRNAVDAFIYARLQQAGLAPSPEADKRTLIRRLHFDLIGLPPTPEEVDAFLQDPAPDAYEKLVDRLLASPHFGERQAQHWLDVVRFAETNGYELDGERPHAWRYRDYVIRSFNADKPYDRFLTEQLAGDELAAGQDPRQAAELWIATGMHRCGPVHIVSGNLDQEMLRQERLTEMVKGVGTAFLALTVDCARCHDHKFDPFSMGDYYRLQAFFSAARYAEIDIATEEEKAAYKKQAAPLQAEMAELRKQVAAIEAPYRAALVQAKRAKLEPRYRQALDTPADQRTAEQKKLAQEAATLLKVSWDEIVAALSPADRERRAELKERLHALQARLPPPPAQAWAIRNEEPIPTFILKRGEPHRKLVSVVPAFPRVLTTAAATPQSRLDLARWLTRPDHPLTARVIVNRLWQHYFGRGLVPTADDFGLRGQPPTHPELLDYLALELVEHRWSLKHIHRLIVTSATYRQSSLTTHGQQRDPENRLLWRMNRQRLDAEALRDAILTAAGTLNRQVGGPSVRVPLEPEVYALIFTEGEPDGLWPVTPDPAQHTRRSIYLFRKRNVRLPLLEVFDQPDTLNPCCVRPVSTFAPQALILMNSPFVREQGLALAALLFRQCPADAGKRLEQLFRRCYGRAPTPAERQMAEEFLREQQETLRDRLRARQPLGIDPRAFPPETDLAQARAWADLAVVLFNTHEFVYKP</sequence>
<evidence type="ECO:0000313" key="5">
    <source>
        <dbReference type="Proteomes" id="UP000542342"/>
    </source>
</evidence>
<proteinExistence type="predicted"/>
<gene>
    <name evidence="4" type="ORF">H0921_08295</name>
</gene>
<dbReference type="Proteomes" id="UP000542342">
    <property type="component" value="Unassembled WGS sequence"/>
</dbReference>
<protein>
    <submittedName>
        <fullName evidence="4">DUF1553 domain-containing protein</fullName>
    </submittedName>
</protein>
<dbReference type="PANTHER" id="PTHR35889">
    <property type="entry name" value="CYCLOINULO-OLIGOSACCHARIDE FRUCTANOTRANSFERASE-RELATED"/>
    <property type="match status" value="1"/>
</dbReference>
<dbReference type="InterPro" id="IPR022655">
    <property type="entry name" value="DUF1553"/>
</dbReference>
<comment type="caution">
    <text evidence="4">The sequence shown here is derived from an EMBL/GenBank/DDBJ whole genome shotgun (WGS) entry which is preliminary data.</text>
</comment>
<organism evidence="4 5">
    <name type="scientific">Thermogemmata fonticola</name>
    <dbReference type="NCBI Taxonomy" id="2755323"/>
    <lineage>
        <taxon>Bacteria</taxon>
        <taxon>Pseudomonadati</taxon>
        <taxon>Planctomycetota</taxon>
        <taxon>Planctomycetia</taxon>
        <taxon>Gemmatales</taxon>
        <taxon>Gemmataceae</taxon>
        <taxon>Thermogemmata</taxon>
    </lineage>
</organism>
<dbReference type="Pfam" id="PF07587">
    <property type="entry name" value="PSD1"/>
    <property type="match status" value="1"/>
</dbReference>
<accession>A0A7V8VDQ0</accession>
<evidence type="ECO:0000259" key="2">
    <source>
        <dbReference type="Pfam" id="PF07583"/>
    </source>
</evidence>
<dbReference type="PANTHER" id="PTHR35889:SF3">
    <property type="entry name" value="F-BOX DOMAIN-CONTAINING PROTEIN"/>
    <property type="match status" value="1"/>
</dbReference>
<evidence type="ECO:0000313" key="4">
    <source>
        <dbReference type="EMBL" id="MBA2226159.1"/>
    </source>
</evidence>
<feature type="domain" description="DUF1553" evidence="3">
    <location>
        <begin position="435"/>
        <end position="695"/>
    </location>
</feature>
<dbReference type="AlphaFoldDB" id="A0A7V8VDQ0"/>
<feature type="signal peptide" evidence="1">
    <location>
        <begin position="1"/>
        <end position="21"/>
    </location>
</feature>
<dbReference type="InterPro" id="IPR011444">
    <property type="entry name" value="DUF1549"/>
</dbReference>
<name>A0A7V8VDQ0_9BACT</name>
<feature type="domain" description="DUF1549" evidence="2">
    <location>
        <begin position="57"/>
        <end position="268"/>
    </location>
</feature>
<dbReference type="Pfam" id="PF07583">
    <property type="entry name" value="PSCyt2"/>
    <property type="match status" value="1"/>
</dbReference>
<evidence type="ECO:0000256" key="1">
    <source>
        <dbReference type="SAM" id="SignalP"/>
    </source>
</evidence>
<keyword evidence="5" id="KW-1185">Reference proteome</keyword>
<feature type="chain" id="PRO_5031103890" evidence="1">
    <location>
        <begin position="22"/>
        <end position="748"/>
    </location>
</feature>
<dbReference type="EMBL" id="JACEFB010000004">
    <property type="protein sequence ID" value="MBA2226159.1"/>
    <property type="molecule type" value="Genomic_DNA"/>
</dbReference>